<dbReference type="EMBL" id="AVOT02005556">
    <property type="protein sequence ID" value="MBW0479359.1"/>
    <property type="molecule type" value="Genomic_DNA"/>
</dbReference>
<proteinExistence type="predicted"/>
<accession>A0A9Q3C8U7</accession>
<evidence type="ECO:0000256" key="1">
    <source>
        <dbReference type="SAM" id="MobiDB-lite"/>
    </source>
</evidence>
<reference evidence="2" key="1">
    <citation type="submission" date="2021-03" db="EMBL/GenBank/DDBJ databases">
        <title>Draft genome sequence of rust myrtle Austropuccinia psidii MF-1, a brazilian biotype.</title>
        <authorList>
            <person name="Quecine M.C."/>
            <person name="Pachon D.M.R."/>
            <person name="Bonatelli M.L."/>
            <person name="Correr F.H."/>
            <person name="Franceschini L.M."/>
            <person name="Leite T.F."/>
            <person name="Margarido G.R.A."/>
            <person name="Almeida C.A."/>
            <person name="Ferrarezi J.A."/>
            <person name="Labate C.A."/>
        </authorList>
    </citation>
    <scope>NUCLEOTIDE SEQUENCE</scope>
    <source>
        <strain evidence="2">MF-1</strain>
    </source>
</reference>
<protein>
    <submittedName>
        <fullName evidence="2">Uncharacterized protein</fullName>
    </submittedName>
</protein>
<dbReference type="OrthoDB" id="8029976at2759"/>
<evidence type="ECO:0000313" key="2">
    <source>
        <dbReference type="EMBL" id="MBW0479359.1"/>
    </source>
</evidence>
<evidence type="ECO:0000313" key="3">
    <source>
        <dbReference type="Proteomes" id="UP000765509"/>
    </source>
</evidence>
<dbReference type="Proteomes" id="UP000765509">
    <property type="component" value="Unassembled WGS sequence"/>
</dbReference>
<name>A0A9Q3C8U7_9BASI</name>
<sequence length="231" mass="26737">MEKGGDNIRKRRKNSRSSDTSTSSINKWKKASFEAINLITTRITERVFREVVNSETIENSHLLWGKISEQYASKCAVNGGRVWMDWQRRFYDGNLQNYIDNCRKLMMELDAVSIVVPNKLLSYSLLGKLGGNPHLSQFVETLTFNKDIIEKPMIILSRLQDFASHINQSNSSNAKKEHDYSTLITFFEEPHKIIFYCSNGKHNKRCTTQKGRLLGRKPTIKTLSLREEKEE</sequence>
<keyword evidence="3" id="KW-1185">Reference proteome</keyword>
<organism evidence="2 3">
    <name type="scientific">Austropuccinia psidii MF-1</name>
    <dbReference type="NCBI Taxonomy" id="1389203"/>
    <lineage>
        <taxon>Eukaryota</taxon>
        <taxon>Fungi</taxon>
        <taxon>Dikarya</taxon>
        <taxon>Basidiomycota</taxon>
        <taxon>Pucciniomycotina</taxon>
        <taxon>Pucciniomycetes</taxon>
        <taxon>Pucciniales</taxon>
        <taxon>Sphaerophragmiaceae</taxon>
        <taxon>Austropuccinia</taxon>
    </lineage>
</organism>
<comment type="caution">
    <text evidence="2">The sequence shown here is derived from an EMBL/GenBank/DDBJ whole genome shotgun (WGS) entry which is preliminary data.</text>
</comment>
<gene>
    <name evidence="2" type="ORF">O181_019074</name>
</gene>
<feature type="region of interest" description="Disordered" evidence="1">
    <location>
        <begin position="1"/>
        <end position="23"/>
    </location>
</feature>
<dbReference type="AlphaFoldDB" id="A0A9Q3C8U7"/>